<feature type="domain" description="ABC transporter" evidence="4">
    <location>
        <begin position="2"/>
        <end position="234"/>
    </location>
</feature>
<dbReference type="InterPro" id="IPR027417">
    <property type="entry name" value="P-loop_NTPase"/>
</dbReference>
<dbReference type="InterPro" id="IPR032823">
    <property type="entry name" value="BCA_ABC_TP_C"/>
</dbReference>
<organism evidence="5 6">
    <name type="scientific">Alsobacter ponti</name>
    <dbReference type="NCBI Taxonomy" id="2962936"/>
    <lineage>
        <taxon>Bacteria</taxon>
        <taxon>Pseudomonadati</taxon>
        <taxon>Pseudomonadota</taxon>
        <taxon>Alphaproteobacteria</taxon>
        <taxon>Hyphomicrobiales</taxon>
        <taxon>Alsobacteraceae</taxon>
        <taxon>Alsobacter</taxon>
    </lineage>
</organism>
<keyword evidence="2" id="KW-0547">Nucleotide-binding</keyword>
<dbReference type="GO" id="GO:0005524">
    <property type="term" value="F:ATP binding"/>
    <property type="evidence" value="ECO:0007669"/>
    <property type="project" value="UniProtKB-KW"/>
</dbReference>
<dbReference type="SUPFAM" id="SSF52540">
    <property type="entry name" value="P-loop containing nucleoside triphosphate hydrolases"/>
    <property type="match status" value="1"/>
</dbReference>
<gene>
    <name evidence="5" type="ORF">NK718_13120</name>
</gene>
<dbReference type="RefSeq" id="WP_254742988.1">
    <property type="nucleotide sequence ID" value="NZ_JANCLU010000012.1"/>
</dbReference>
<dbReference type="PANTHER" id="PTHR45772">
    <property type="entry name" value="CONSERVED COMPONENT OF ABC TRANSPORTER FOR NATURAL AMINO ACIDS-RELATED"/>
    <property type="match status" value="1"/>
</dbReference>
<comment type="caution">
    <text evidence="5">The sequence shown here is derived from an EMBL/GenBank/DDBJ whole genome shotgun (WGS) entry which is preliminary data.</text>
</comment>
<dbReference type="InterPro" id="IPR003439">
    <property type="entry name" value="ABC_transporter-like_ATP-bd"/>
</dbReference>
<evidence type="ECO:0000313" key="5">
    <source>
        <dbReference type="EMBL" id="MCP8939460.1"/>
    </source>
</evidence>
<sequence>MLRVANVTKRFGGLVAVNDASLTLEQGRIVALIGPNGAGKTTLFAMIGGFLTPDAGSITFEGQEIAGLPPHAICRLGLTRTFQIVQPFAGLTVLENIAVGAHLHHRSRADALERARLVAEQVGMGRMLDQSAQSLTVAGRKRLELARALATEAKLLLLDEVMAGLIPSEIVEIVATIRQIRDSGVTILLIEHVMQAVMSLSEEAYVLNQGKMIAHGTPKQLVADPTVIEAYLGHGAAERLKGGAHA</sequence>
<protein>
    <submittedName>
        <fullName evidence="5">ABC transporter ATP-binding protein</fullName>
    </submittedName>
</protein>
<dbReference type="InterPro" id="IPR003593">
    <property type="entry name" value="AAA+_ATPase"/>
</dbReference>
<evidence type="ECO:0000256" key="1">
    <source>
        <dbReference type="ARBA" id="ARBA00022448"/>
    </source>
</evidence>
<dbReference type="Pfam" id="PF00005">
    <property type="entry name" value="ABC_tran"/>
    <property type="match status" value="1"/>
</dbReference>
<dbReference type="CDD" id="cd03219">
    <property type="entry name" value="ABC_Mj1267_LivG_branched"/>
    <property type="match status" value="1"/>
</dbReference>
<evidence type="ECO:0000256" key="2">
    <source>
        <dbReference type="ARBA" id="ARBA00022741"/>
    </source>
</evidence>
<evidence type="ECO:0000256" key="3">
    <source>
        <dbReference type="ARBA" id="ARBA00022840"/>
    </source>
</evidence>
<dbReference type="PANTHER" id="PTHR45772:SF7">
    <property type="entry name" value="AMINO ACID ABC TRANSPORTER ATP-BINDING PROTEIN"/>
    <property type="match status" value="1"/>
</dbReference>
<keyword evidence="1" id="KW-0813">Transport</keyword>
<dbReference type="EMBL" id="JANCLU010000012">
    <property type="protein sequence ID" value="MCP8939460.1"/>
    <property type="molecule type" value="Genomic_DNA"/>
</dbReference>
<name>A0ABT1LD81_9HYPH</name>
<keyword evidence="3 5" id="KW-0067">ATP-binding</keyword>
<dbReference type="Gene3D" id="3.40.50.300">
    <property type="entry name" value="P-loop containing nucleotide triphosphate hydrolases"/>
    <property type="match status" value="1"/>
</dbReference>
<dbReference type="Pfam" id="PF12399">
    <property type="entry name" value="BCA_ABC_TP_C"/>
    <property type="match status" value="1"/>
</dbReference>
<keyword evidence="6" id="KW-1185">Reference proteome</keyword>
<dbReference type="InterPro" id="IPR051120">
    <property type="entry name" value="ABC_AA/LPS_Transport"/>
</dbReference>
<evidence type="ECO:0000259" key="4">
    <source>
        <dbReference type="PROSITE" id="PS50893"/>
    </source>
</evidence>
<reference evidence="5 6" key="1">
    <citation type="submission" date="2022-07" db="EMBL/GenBank/DDBJ databases">
        <authorList>
            <person name="Li W.-J."/>
            <person name="Deng Q.-Q."/>
        </authorList>
    </citation>
    <scope>NUCLEOTIDE SEQUENCE [LARGE SCALE GENOMIC DNA]</scope>
    <source>
        <strain evidence="5 6">SYSU M60028</strain>
    </source>
</reference>
<dbReference type="SMART" id="SM00382">
    <property type="entry name" value="AAA"/>
    <property type="match status" value="1"/>
</dbReference>
<dbReference type="PROSITE" id="PS50893">
    <property type="entry name" value="ABC_TRANSPORTER_2"/>
    <property type="match status" value="1"/>
</dbReference>
<evidence type="ECO:0000313" key="6">
    <source>
        <dbReference type="Proteomes" id="UP001205890"/>
    </source>
</evidence>
<dbReference type="Proteomes" id="UP001205890">
    <property type="component" value="Unassembled WGS sequence"/>
</dbReference>
<proteinExistence type="predicted"/>
<accession>A0ABT1LD81</accession>